<proteinExistence type="predicted"/>
<dbReference type="InterPro" id="IPR050232">
    <property type="entry name" value="FBL13/AtMIF1-like"/>
</dbReference>
<protein>
    <recommendedName>
        <fullName evidence="1">F-box/LRR-repeat protein 15/At3g58940/PEG3-like LRR domain-containing protein</fullName>
    </recommendedName>
</protein>
<accession>A0A7J9N3F7</accession>
<reference evidence="2 3" key="1">
    <citation type="journal article" date="2019" name="Genome Biol. Evol.">
        <title>Insights into the evolution of the New World diploid cottons (Gossypium, subgenus Houzingenia) based on genome sequencing.</title>
        <authorList>
            <person name="Grover C.E."/>
            <person name="Arick M.A. 2nd"/>
            <person name="Thrash A."/>
            <person name="Conover J.L."/>
            <person name="Sanders W.S."/>
            <person name="Peterson D.G."/>
            <person name="Frelichowski J.E."/>
            <person name="Scheffler J.A."/>
            <person name="Scheffler B.E."/>
            <person name="Wendel J.F."/>
        </authorList>
    </citation>
    <scope>NUCLEOTIDE SEQUENCE [LARGE SCALE GENOMIC DNA]</scope>
    <source>
        <strain evidence="2">1</strain>
        <tissue evidence="2">Leaf</tissue>
    </source>
</reference>
<dbReference type="AlphaFoldDB" id="A0A7J9N3F7"/>
<organism evidence="2 3">
    <name type="scientific">Gossypium schwendimanii</name>
    <name type="common">Cotton</name>
    <dbReference type="NCBI Taxonomy" id="34291"/>
    <lineage>
        <taxon>Eukaryota</taxon>
        <taxon>Viridiplantae</taxon>
        <taxon>Streptophyta</taxon>
        <taxon>Embryophyta</taxon>
        <taxon>Tracheophyta</taxon>
        <taxon>Spermatophyta</taxon>
        <taxon>Magnoliopsida</taxon>
        <taxon>eudicotyledons</taxon>
        <taxon>Gunneridae</taxon>
        <taxon>Pentapetalae</taxon>
        <taxon>rosids</taxon>
        <taxon>malvids</taxon>
        <taxon>Malvales</taxon>
        <taxon>Malvaceae</taxon>
        <taxon>Malvoideae</taxon>
        <taxon>Gossypium</taxon>
    </lineage>
</organism>
<dbReference type="Proteomes" id="UP000593576">
    <property type="component" value="Unassembled WGS sequence"/>
</dbReference>
<dbReference type="PANTHER" id="PTHR31900">
    <property type="entry name" value="F-BOX/RNI SUPERFAMILY PROTEIN-RELATED"/>
    <property type="match status" value="1"/>
</dbReference>
<sequence>MCCIVPWCVKEIDLRLDYLEDTLPALLFTCHSLLTLTLEAKCFQGSKIEVPSDVCLGNLKALYLTSLVFFGDSINRLISNCHVLEDLAFDECSVANAREINIQIPSLKSLYLDFFFSIGDSNYVVVINAPNLVYFRYDSVIVKGYNLSNMKSLQKAEIYIWFDSSNYETSAIHLFQGICNVRSLRLTIHEVIPLTSRFPILHNLIEFEFFGIRIFWERNLACGVSTLCA</sequence>
<dbReference type="EMBL" id="JABFAF010269480">
    <property type="protein sequence ID" value="MBA0877822.1"/>
    <property type="molecule type" value="Genomic_DNA"/>
</dbReference>
<dbReference type="InterPro" id="IPR032675">
    <property type="entry name" value="LRR_dom_sf"/>
</dbReference>
<dbReference type="Gene3D" id="3.80.10.10">
    <property type="entry name" value="Ribonuclease Inhibitor"/>
    <property type="match status" value="1"/>
</dbReference>
<dbReference type="PANTHER" id="PTHR31900:SF27">
    <property type="entry name" value="FBD DOMAIN-CONTAINING PROTEIN"/>
    <property type="match status" value="1"/>
</dbReference>
<comment type="caution">
    <text evidence="2">The sequence shown here is derived from an EMBL/GenBank/DDBJ whole genome shotgun (WGS) entry which is preliminary data.</text>
</comment>
<feature type="domain" description="F-box/LRR-repeat protein 15/At3g58940/PEG3-like LRR" evidence="1">
    <location>
        <begin position="19"/>
        <end position="134"/>
    </location>
</feature>
<dbReference type="Pfam" id="PF24758">
    <property type="entry name" value="LRR_At5g56370"/>
    <property type="match status" value="1"/>
</dbReference>
<dbReference type="SUPFAM" id="SSF52058">
    <property type="entry name" value="L domain-like"/>
    <property type="match status" value="1"/>
</dbReference>
<dbReference type="OrthoDB" id="993797at2759"/>
<evidence type="ECO:0000259" key="1">
    <source>
        <dbReference type="Pfam" id="PF24758"/>
    </source>
</evidence>
<name>A0A7J9N3F7_GOSSC</name>
<evidence type="ECO:0000313" key="3">
    <source>
        <dbReference type="Proteomes" id="UP000593576"/>
    </source>
</evidence>
<evidence type="ECO:0000313" key="2">
    <source>
        <dbReference type="EMBL" id="MBA0877822.1"/>
    </source>
</evidence>
<keyword evidence="3" id="KW-1185">Reference proteome</keyword>
<gene>
    <name evidence="2" type="ORF">Goshw_028004</name>
</gene>
<dbReference type="InterPro" id="IPR055411">
    <property type="entry name" value="LRR_FXL15/At3g58940/PEG3-like"/>
</dbReference>